<dbReference type="PANTHER" id="PTHR36536">
    <property type="entry name" value="UPF0111 PROTEIN HI_1603"/>
    <property type="match status" value="1"/>
</dbReference>
<dbReference type="InterPro" id="IPR002727">
    <property type="entry name" value="DUF47"/>
</dbReference>
<dbReference type="InterPro" id="IPR038078">
    <property type="entry name" value="PhoU-like_sf"/>
</dbReference>
<dbReference type="InterPro" id="IPR018445">
    <property type="entry name" value="Put_Phosphate_transp_reg"/>
</dbReference>
<dbReference type="Gene3D" id="1.20.58.220">
    <property type="entry name" value="Phosphate transport system protein phou homolog 2, domain 2"/>
    <property type="match status" value="1"/>
</dbReference>
<reference evidence="2 3" key="2">
    <citation type="journal article" date="2008" name="Int. J. Syst. Evol. Microbiol.">
        <title>Methanocella paludicola gen. nov., sp. nov., a methane-producing archaeon, the first isolate of the lineage 'Rice Cluster I', and proposal of the new archaeal order Methanocellales ord. nov.</title>
        <authorList>
            <person name="Sakai S."/>
            <person name="Imachi H."/>
            <person name="Hanada S."/>
            <person name="Ohashi A."/>
            <person name="Harada H."/>
            <person name="Kamagata Y."/>
        </authorList>
    </citation>
    <scope>NUCLEOTIDE SEQUENCE [LARGE SCALE GENOMIC DNA]</scope>
    <source>
        <strain evidence="3">DSM 17711 / JCM 13418 / NBRC 101707 / SANAE</strain>
    </source>
</reference>
<gene>
    <name evidence="2" type="ordered locus">MCP_0107</name>
</gene>
<sequence>MSDPLHSMLDLFAKSPFKPLNEHAEKVKQTVLKMDGAVHAYVEGDKAKVEGSYKQISELEHEADEVKHAIREHLPSSLMMPVDRTDILTFLKQQDDVANSAEMVAQLLDMKMVAMPPAVKDILLKLEKEVLVTVEEHVDAAGKITTLLDSAFAGRHVKEVQAIIDRVDGQKHNVDVLKLEAMKAIYEHEKELGPVGVFHLIELVQEMGWVAGHAESASDRLRLIVAKR</sequence>
<evidence type="ECO:0000313" key="3">
    <source>
        <dbReference type="Proteomes" id="UP000001882"/>
    </source>
</evidence>
<name>D1YUQ7_METPS</name>
<dbReference type="NCBIfam" id="TIGR00153">
    <property type="entry name" value="TIGR00153 family protein"/>
    <property type="match status" value="1"/>
</dbReference>
<dbReference type="KEGG" id="mpd:MCP_0107"/>
<dbReference type="AlphaFoldDB" id="D1YUQ7"/>
<reference evidence="3" key="3">
    <citation type="journal article" date="2011" name="PLoS ONE">
        <title>Genome sequence of a mesophilic hydrogenotrophic methanogen Methanocella paludicola, the first cultivated representative of the order Methanocellales.</title>
        <authorList>
            <person name="Sakai S."/>
            <person name="Takaki Y."/>
            <person name="Shimamura S."/>
            <person name="Sekine M."/>
            <person name="Tajima T."/>
            <person name="Kosugi H."/>
            <person name="Ichikawa N."/>
            <person name="Tasumi E."/>
            <person name="Hiraki A.T."/>
            <person name="Shimizu A."/>
            <person name="Kato Y."/>
            <person name="Nishiko R."/>
            <person name="Mori K."/>
            <person name="Fujita N."/>
            <person name="Imachi H."/>
            <person name="Takai K."/>
        </authorList>
    </citation>
    <scope>NUCLEOTIDE SEQUENCE [LARGE SCALE GENOMIC DNA]</scope>
    <source>
        <strain evidence="3">DSM 17711 / JCM 13418 / NBRC 101707 / SANAE</strain>
    </source>
</reference>
<dbReference type="OrthoDB" id="123511at2157"/>
<comment type="similarity">
    <text evidence="1">Belongs to the UPF0111 family.</text>
</comment>
<evidence type="ECO:0000313" key="2">
    <source>
        <dbReference type="EMBL" id="BAI60179.1"/>
    </source>
</evidence>
<accession>D1YUQ7</accession>
<dbReference type="GeneID" id="8680268"/>
<evidence type="ECO:0008006" key="4">
    <source>
        <dbReference type="Google" id="ProtNLM"/>
    </source>
</evidence>
<dbReference type="eggNOG" id="arCOG02640">
    <property type="taxonomic scope" value="Archaea"/>
</dbReference>
<dbReference type="PATRIC" id="fig|304371.9.peg.113"/>
<dbReference type="Pfam" id="PF01865">
    <property type="entry name" value="PhoU_div"/>
    <property type="match status" value="1"/>
</dbReference>
<dbReference type="EMBL" id="AP011532">
    <property type="protein sequence ID" value="BAI60179.1"/>
    <property type="molecule type" value="Genomic_DNA"/>
</dbReference>
<dbReference type="InParanoid" id="D1YUQ7"/>
<dbReference type="STRING" id="304371.MCP_0107"/>
<evidence type="ECO:0000256" key="1">
    <source>
        <dbReference type="ARBA" id="ARBA00008591"/>
    </source>
</evidence>
<dbReference type="Proteomes" id="UP000001882">
    <property type="component" value="Chromosome"/>
</dbReference>
<dbReference type="SUPFAM" id="SSF109755">
    <property type="entry name" value="PhoU-like"/>
    <property type="match status" value="1"/>
</dbReference>
<proteinExistence type="inferred from homology"/>
<protein>
    <recommendedName>
        <fullName evidence="4">TIGR00153 family protein</fullName>
    </recommendedName>
</protein>
<dbReference type="PANTHER" id="PTHR36536:SF3">
    <property type="entry name" value="UPF0111 PROTEIN HI_1603"/>
    <property type="match status" value="1"/>
</dbReference>
<dbReference type="RefSeq" id="WP_012898859.1">
    <property type="nucleotide sequence ID" value="NC_013665.1"/>
</dbReference>
<reference evidence="2 3" key="1">
    <citation type="journal article" date="2007" name="Appl. Environ. Microbiol.">
        <title>Isolation of key methanogens for global methane emission from rice paddy fields: a novel isolate affiliated with the clone cluster rice cluster I.</title>
        <authorList>
            <person name="Sakai S."/>
            <person name="Imachi H."/>
            <person name="Sekiguchi Y."/>
            <person name="Ohashi A."/>
            <person name="Harada H."/>
            <person name="Kamagata Y."/>
        </authorList>
    </citation>
    <scope>NUCLEOTIDE SEQUENCE [LARGE SCALE GENOMIC DNA]</scope>
    <source>
        <strain evidence="3">DSM 17711 / JCM 13418 / NBRC 101707 / SANAE</strain>
    </source>
</reference>
<keyword evidence="3" id="KW-1185">Reference proteome</keyword>
<organism evidence="2 3">
    <name type="scientific">Methanocella paludicola (strain DSM 17711 / JCM 13418 / NBRC 101707 / SANAE)</name>
    <dbReference type="NCBI Taxonomy" id="304371"/>
    <lineage>
        <taxon>Archaea</taxon>
        <taxon>Methanobacteriati</taxon>
        <taxon>Methanobacteriota</taxon>
        <taxon>Stenosarchaea group</taxon>
        <taxon>Methanomicrobia</taxon>
        <taxon>Methanocellales</taxon>
        <taxon>Methanocellaceae</taxon>
        <taxon>Methanocella</taxon>
    </lineage>
</organism>